<sequence length="729" mass="78386">MRTDVGCCPSGSPASVSVSVTSVVAAAPGVATFAVMRHHQHHQHHHHRHSASLPSPSSSAARPPPCGGFSDRHAAHDADDDEEGAVALDPGRGVVSPAAGVVVGRPPAARPAVAPPRAAAARRAVAEELGARLARPGAVRRRQPSIAAAAHLHAVELAARLAARLGRDIVAAAGPDRLGAVVGRQERRALRRAGRAHARRARQPCFVAARLPVRQLLVARAVGRVAAARLLRVAQADALAADLARAREPALRRAAPLRRRVAHGVLREPARRRVAARVVPAPLGPAAVAVLPRVYHPVAAHRLGHGRHVLVASHARRVDVAPAPRRADLPDRARRELRHPRAHRRVHHVLPARVAAAAAQRTAQALAAAAAALTPRHAVVHRAKVVAQLVRQHLPLGRRPYHHVGARRRAHLAPEQRPRLAHAADPRDAHRRARVARRHQRPRRRPVVEARLPPRELVEPVADGQARPAGPVPRHAAADGALGVRDGNVAHPQLHVEGALVDARRRADLRQDVAPNVPLRAELRRVRAVGCDAQQRNRPRGRAPARRAETLQQAGCRIAAAAALASLQHALLHAAVFEPVEPTCRLGIVIASGERLDIVVQVAPDDAVRPVGSRQRCVSVVVARAAIRRICLDVVLEAVHKVRPFEQRHAVIGHVQRDARPVPPAAILFLSVRRRRAVVRDVVVARRRRLRAADRAVCADAVHRHGLRVQVLVATQREAHPLRAVAAAG</sequence>
<accession>A0A545UY32</accession>
<gene>
    <name evidence="2" type="ORF">IF1G_07242</name>
</gene>
<evidence type="ECO:0000256" key="1">
    <source>
        <dbReference type="SAM" id="MobiDB-lite"/>
    </source>
</evidence>
<feature type="compositionally biased region" description="Low complexity" evidence="1">
    <location>
        <begin position="51"/>
        <end position="61"/>
    </location>
</feature>
<protein>
    <submittedName>
        <fullName evidence="2">Uncharacterized protein</fullName>
    </submittedName>
</protein>
<feature type="compositionally biased region" description="Basic residues" evidence="1">
    <location>
        <begin position="37"/>
        <end position="50"/>
    </location>
</feature>
<feature type="compositionally biased region" description="Basic and acidic residues" evidence="1">
    <location>
        <begin position="412"/>
        <end position="428"/>
    </location>
</feature>
<evidence type="ECO:0000313" key="3">
    <source>
        <dbReference type="Proteomes" id="UP000315783"/>
    </source>
</evidence>
<evidence type="ECO:0000313" key="2">
    <source>
        <dbReference type="EMBL" id="TQV94363.1"/>
    </source>
</evidence>
<reference evidence="2 3" key="1">
    <citation type="journal article" date="2019" name="Appl. Microbiol. Biotechnol.">
        <title>Genome sequence of Isaria javanica and comparative genome analysis insights into family S53 peptidase evolution in fungal entomopathogens.</title>
        <authorList>
            <person name="Lin R."/>
            <person name="Zhang X."/>
            <person name="Xin B."/>
            <person name="Zou M."/>
            <person name="Gao Y."/>
            <person name="Qin F."/>
            <person name="Hu Q."/>
            <person name="Xie B."/>
            <person name="Cheng X."/>
        </authorList>
    </citation>
    <scope>NUCLEOTIDE SEQUENCE [LARGE SCALE GENOMIC DNA]</scope>
    <source>
        <strain evidence="2 3">IJ1G</strain>
    </source>
</reference>
<dbReference type="EMBL" id="SPUK01000010">
    <property type="protein sequence ID" value="TQV94363.1"/>
    <property type="molecule type" value="Genomic_DNA"/>
</dbReference>
<name>A0A545UY32_9HYPO</name>
<feature type="region of interest" description="Disordered" evidence="1">
    <location>
        <begin position="37"/>
        <end position="91"/>
    </location>
</feature>
<keyword evidence="3" id="KW-1185">Reference proteome</keyword>
<comment type="caution">
    <text evidence="2">The sequence shown here is derived from an EMBL/GenBank/DDBJ whole genome shotgun (WGS) entry which is preliminary data.</text>
</comment>
<dbReference type="Proteomes" id="UP000315783">
    <property type="component" value="Unassembled WGS sequence"/>
</dbReference>
<feature type="compositionally biased region" description="Basic residues" evidence="1">
    <location>
        <begin position="429"/>
        <end position="445"/>
    </location>
</feature>
<dbReference type="AlphaFoldDB" id="A0A545UY32"/>
<organism evidence="2 3">
    <name type="scientific">Cordyceps javanica</name>
    <dbReference type="NCBI Taxonomy" id="43265"/>
    <lineage>
        <taxon>Eukaryota</taxon>
        <taxon>Fungi</taxon>
        <taxon>Dikarya</taxon>
        <taxon>Ascomycota</taxon>
        <taxon>Pezizomycotina</taxon>
        <taxon>Sordariomycetes</taxon>
        <taxon>Hypocreomycetidae</taxon>
        <taxon>Hypocreales</taxon>
        <taxon>Cordycipitaceae</taxon>
        <taxon>Cordyceps</taxon>
    </lineage>
</organism>
<proteinExistence type="predicted"/>
<feature type="region of interest" description="Disordered" evidence="1">
    <location>
        <begin position="409"/>
        <end position="445"/>
    </location>
</feature>